<reference evidence="3 4" key="1">
    <citation type="submission" date="2013-05" db="EMBL/GenBank/DDBJ databases">
        <title>Draft genome of the parasitic nematode Anyclostoma ceylanicum.</title>
        <authorList>
            <person name="Mitreva M."/>
        </authorList>
    </citation>
    <scope>NUCLEOTIDE SEQUENCE [LARGE SCALE GENOMIC DNA]</scope>
</reference>
<dbReference type="EMBL" id="KE126841">
    <property type="protein sequence ID" value="EPB65918.1"/>
    <property type="molecule type" value="Genomic_DNA"/>
</dbReference>
<dbReference type="InterPro" id="IPR008969">
    <property type="entry name" value="CarboxyPept-like_regulatory"/>
</dbReference>
<keyword evidence="4" id="KW-1185">Reference proteome</keyword>
<dbReference type="Proteomes" id="UP000054495">
    <property type="component" value="Unassembled WGS sequence"/>
</dbReference>
<organism evidence="3 4">
    <name type="scientific">Ancylostoma ceylanicum</name>
    <dbReference type="NCBI Taxonomy" id="53326"/>
    <lineage>
        <taxon>Eukaryota</taxon>
        <taxon>Metazoa</taxon>
        <taxon>Ecdysozoa</taxon>
        <taxon>Nematoda</taxon>
        <taxon>Chromadorea</taxon>
        <taxon>Rhabditida</taxon>
        <taxon>Rhabditina</taxon>
        <taxon>Rhabditomorpha</taxon>
        <taxon>Strongyloidea</taxon>
        <taxon>Ancylostomatidae</taxon>
        <taxon>Ancylostomatinae</taxon>
        <taxon>Ancylostoma</taxon>
    </lineage>
</organism>
<feature type="region of interest" description="Disordered" evidence="1">
    <location>
        <begin position="140"/>
        <end position="252"/>
    </location>
</feature>
<evidence type="ECO:0000256" key="2">
    <source>
        <dbReference type="SAM" id="SignalP"/>
    </source>
</evidence>
<feature type="signal peptide" evidence="2">
    <location>
        <begin position="1"/>
        <end position="21"/>
    </location>
</feature>
<dbReference type="SUPFAM" id="SSF49464">
    <property type="entry name" value="Carboxypeptidase regulatory domain-like"/>
    <property type="match status" value="1"/>
</dbReference>
<evidence type="ECO:0000256" key="1">
    <source>
        <dbReference type="SAM" id="MobiDB-lite"/>
    </source>
</evidence>
<evidence type="ECO:0000313" key="4">
    <source>
        <dbReference type="Proteomes" id="UP000054495"/>
    </source>
</evidence>
<evidence type="ECO:0008006" key="5">
    <source>
        <dbReference type="Google" id="ProtNLM"/>
    </source>
</evidence>
<feature type="compositionally biased region" description="Basic and acidic residues" evidence="1">
    <location>
        <begin position="140"/>
        <end position="179"/>
    </location>
</feature>
<accession>A0A0D6L5K3</accession>
<feature type="compositionally biased region" description="Basic residues" evidence="1">
    <location>
        <begin position="243"/>
        <end position="252"/>
    </location>
</feature>
<sequence length="252" mass="27766">MKKQVFLASLFFASMGVTVYAGDVDHKITVEEISKQGISVKVAVQSERGPVVGAMVKITHNGMTIGAGTTDASGNVAISIPSYNKQLVRIDVTHAMYKEDKLVDVVLEDGKTFNFSLKPKTESLDAVAAKEAEQAARQEAAKKAAEDAEKQRQEIAKATDETAKQAEETRKLAEQKSAEAKAAQLEAEAKKKEHEARIAAEQAAREANMKKQQAEAEARRIETEKNRLEDTKKDTKAIERMPKLSKRNRRIN</sequence>
<proteinExistence type="predicted"/>
<dbReference type="AlphaFoldDB" id="A0A0D6L5K3"/>
<name>A0A0D6L5K3_9BILA</name>
<keyword evidence="2" id="KW-0732">Signal</keyword>
<evidence type="ECO:0000313" key="3">
    <source>
        <dbReference type="EMBL" id="EPB65918.1"/>
    </source>
</evidence>
<feature type="compositionally biased region" description="Basic and acidic residues" evidence="1">
    <location>
        <begin position="187"/>
        <end position="242"/>
    </location>
</feature>
<gene>
    <name evidence="3" type="ORF">ANCCEY_15002</name>
</gene>
<feature type="chain" id="PRO_5002306794" description="TolA protein" evidence="2">
    <location>
        <begin position="22"/>
        <end position="252"/>
    </location>
</feature>
<protein>
    <recommendedName>
        <fullName evidence="5">TolA protein</fullName>
    </recommendedName>
</protein>